<dbReference type="Proteomes" id="UP001298424">
    <property type="component" value="Unassembled WGS sequence"/>
</dbReference>
<gene>
    <name evidence="7" type="ORF">MB824_01345</name>
</gene>
<keyword evidence="2" id="KW-0813">Transport</keyword>
<comment type="caution">
    <text evidence="7">The sequence shown here is derived from an EMBL/GenBank/DDBJ whole genome shotgun (WGS) entry which is preliminary data.</text>
</comment>
<sequence length="203" mass="22635">MAHIFWTADLNTGFGEIDKQHQQMVLYINELNDAFEKSGASCEDIGKVLFDLISCSMNHFDYEETMMERSGYALTEPHRRVHQNFANKLMEYQGRLLAGEDIKDELLNSLDGWLFRHIRLNDRGYIDSVQAAGLYNDEDFAAAIPDAPQPSNWQPESAAAPSTEETTGANMVFTDIRETTPPAAETPAEAPRPAGGWASADFA</sequence>
<dbReference type="InterPro" id="IPR016131">
    <property type="entry name" value="Haemerythrin_Fe_BS"/>
</dbReference>
<dbReference type="NCBIfam" id="TIGR02481">
    <property type="entry name" value="hemeryth_dom"/>
    <property type="match status" value="1"/>
</dbReference>
<evidence type="ECO:0000256" key="5">
    <source>
        <dbReference type="SAM" id="MobiDB-lite"/>
    </source>
</evidence>
<evidence type="ECO:0000256" key="4">
    <source>
        <dbReference type="ARBA" id="ARBA00023004"/>
    </source>
</evidence>
<evidence type="ECO:0000256" key="1">
    <source>
        <dbReference type="ARBA" id="ARBA00010587"/>
    </source>
</evidence>
<keyword evidence="8" id="KW-1185">Reference proteome</keyword>
<feature type="region of interest" description="Disordered" evidence="5">
    <location>
        <begin position="146"/>
        <end position="203"/>
    </location>
</feature>
<dbReference type="InterPro" id="IPR050669">
    <property type="entry name" value="Hemerythrin"/>
</dbReference>
<dbReference type="InterPro" id="IPR012312">
    <property type="entry name" value="Hemerythrin-like"/>
</dbReference>
<dbReference type="EMBL" id="JAKOOW010000005">
    <property type="protein sequence ID" value="MCG6503148.1"/>
    <property type="molecule type" value="Genomic_DNA"/>
</dbReference>
<dbReference type="InterPro" id="IPR035938">
    <property type="entry name" value="Hemerythrin-like_sf"/>
</dbReference>
<evidence type="ECO:0000313" key="7">
    <source>
        <dbReference type="EMBL" id="MCG6503148.1"/>
    </source>
</evidence>
<organism evidence="7 8">
    <name type="scientific">Kingella pumchi</name>
    <dbReference type="NCBI Taxonomy" id="2779506"/>
    <lineage>
        <taxon>Bacteria</taxon>
        <taxon>Pseudomonadati</taxon>
        <taxon>Pseudomonadota</taxon>
        <taxon>Betaproteobacteria</taxon>
        <taxon>Neisseriales</taxon>
        <taxon>Neisseriaceae</taxon>
        <taxon>Kingella</taxon>
    </lineage>
</organism>
<evidence type="ECO:0000256" key="3">
    <source>
        <dbReference type="ARBA" id="ARBA00022723"/>
    </source>
</evidence>
<feature type="domain" description="Hemerythrin-like" evidence="6">
    <location>
        <begin position="15"/>
        <end position="125"/>
    </location>
</feature>
<evidence type="ECO:0000313" key="8">
    <source>
        <dbReference type="Proteomes" id="UP001298424"/>
    </source>
</evidence>
<evidence type="ECO:0000259" key="6">
    <source>
        <dbReference type="Pfam" id="PF01814"/>
    </source>
</evidence>
<dbReference type="RefSeq" id="WP_238745205.1">
    <property type="nucleotide sequence ID" value="NZ_JAKOOW010000005.1"/>
</dbReference>
<evidence type="ECO:0000256" key="2">
    <source>
        <dbReference type="ARBA" id="ARBA00022621"/>
    </source>
</evidence>
<keyword evidence="3" id="KW-0479">Metal-binding</keyword>
<dbReference type="PANTHER" id="PTHR37164:SF1">
    <property type="entry name" value="BACTERIOHEMERYTHRIN"/>
    <property type="match status" value="1"/>
</dbReference>
<dbReference type="NCBIfam" id="NF033749">
    <property type="entry name" value="bact_hemeryth"/>
    <property type="match status" value="1"/>
</dbReference>
<dbReference type="CDD" id="cd12107">
    <property type="entry name" value="Hemerythrin"/>
    <property type="match status" value="1"/>
</dbReference>
<dbReference type="Gene3D" id="1.20.120.50">
    <property type="entry name" value="Hemerythrin-like"/>
    <property type="match status" value="1"/>
</dbReference>
<name>A0ABS9NLF7_9NEIS</name>
<dbReference type="InterPro" id="IPR012827">
    <property type="entry name" value="Hemerythrin_metal-bd"/>
</dbReference>
<protein>
    <submittedName>
        <fullName evidence="7">Bacteriohemerythrin</fullName>
    </submittedName>
</protein>
<proteinExistence type="inferred from homology"/>
<keyword evidence="2" id="KW-0561">Oxygen transport</keyword>
<dbReference type="SUPFAM" id="SSF47188">
    <property type="entry name" value="Hemerythrin-like"/>
    <property type="match status" value="1"/>
</dbReference>
<feature type="compositionally biased region" description="Low complexity" evidence="5">
    <location>
        <begin position="179"/>
        <end position="194"/>
    </location>
</feature>
<reference evidence="7 8" key="1">
    <citation type="submission" date="2022-02" db="EMBL/GenBank/DDBJ databases">
        <title>Genome sequence data of Kingella unionensis sp. nov. strain CICC 24913 (CCUG 75125).</title>
        <authorList>
            <person name="Xiao M."/>
        </authorList>
    </citation>
    <scope>NUCLEOTIDE SEQUENCE [LARGE SCALE GENOMIC DNA]</scope>
    <source>
        <strain evidence="7 8">CICC 24913</strain>
    </source>
</reference>
<dbReference type="PANTHER" id="PTHR37164">
    <property type="entry name" value="BACTERIOHEMERYTHRIN"/>
    <property type="match status" value="1"/>
</dbReference>
<comment type="similarity">
    <text evidence="1">Belongs to the hemerythrin family.</text>
</comment>
<dbReference type="NCBIfam" id="NF002007">
    <property type="entry name" value="PRK00808.1"/>
    <property type="match status" value="1"/>
</dbReference>
<dbReference type="Pfam" id="PF01814">
    <property type="entry name" value="Hemerythrin"/>
    <property type="match status" value="1"/>
</dbReference>
<accession>A0ABS9NLF7</accession>
<keyword evidence="4" id="KW-0408">Iron</keyword>
<dbReference type="PROSITE" id="PS00550">
    <property type="entry name" value="HEMERYTHRINS"/>
    <property type="match status" value="1"/>
</dbReference>